<dbReference type="Proteomes" id="UP000034448">
    <property type="component" value="Unassembled WGS sequence"/>
</dbReference>
<dbReference type="InterPro" id="IPR025714">
    <property type="entry name" value="Methyltranfer_dom"/>
</dbReference>
<protein>
    <submittedName>
        <fullName evidence="2">Methyltransferase type 12</fullName>
    </submittedName>
</protein>
<dbReference type="Gene3D" id="3.40.50.150">
    <property type="entry name" value="Vaccinia Virus protein VP39"/>
    <property type="match status" value="1"/>
</dbReference>
<sequence length="197" mass="22889">MNFLSKLWLSAATLFEPVQYLFNGNFWNVFAKKFGTFKNVKLIDLACGTGEINRYIKPKKYLGVDFNKFYISFALKKFGKSNIEFIISDIANFKATNRYDTALLISAAHHLNDKQIVKVCRNLKQNKVKNFLIIDALPQGWLSKALEWLDANLGGGEYFRSLSDMEKLVSKEYRIKRKGLFPADKSFYLYYYLEVIL</sequence>
<name>A0A0G0F4P9_9BACT</name>
<gene>
    <name evidence="2" type="ORF">US28_C0039G0003</name>
</gene>
<keyword evidence="2" id="KW-0808">Transferase</keyword>
<dbReference type="InterPro" id="IPR029063">
    <property type="entry name" value="SAM-dependent_MTases_sf"/>
</dbReference>
<dbReference type="CDD" id="cd02440">
    <property type="entry name" value="AdoMet_MTases"/>
    <property type="match status" value="1"/>
</dbReference>
<dbReference type="AlphaFoldDB" id="A0A0G0F4P9"/>
<feature type="domain" description="Methyltransferase" evidence="1">
    <location>
        <begin position="38"/>
        <end position="128"/>
    </location>
</feature>
<keyword evidence="2" id="KW-0489">Methyltransferase</keyword>
<accession>A0A0G0F4P9</accession>
<evidence type="ECO:0000313" key="2">
    <source>
        <dbReference type="EMBL" id="KKQ14148.1"/>
    </source>
</evidence>
<organism evidence="2 3">
    <name type="scientific">Candidatus Daviesbacteria bacterium GW2011_GWA1_36_8</name>
    <dbReference type="NCBI Taxonomy" id="1618417"/>
    <lineage>
        <taxon>Bacteria</taxon>
        <taxon>Candidatus Daviesiibacteriota</taxon>
    </lineage>
</organism>
<dbReference type="GO" id="GO:0008168">
    <property type="term" value="F:methyltransferase activity"/>
    <property type="evidence" value="ECO:0007669"/>
    <property type="project" value="UniProtKB-KW"/>
</dbReference>
<dbReference type="Pfam" id="PF13847">
    <property type="entry name" value="Methyltransf_31"/>
    <property type="match status" value="1"/>
</dbReference>
<evidence type="ECO:0000259" key="1">
    <source>
        <dbReference type="Pfam" id="PF13847"/>
    </source>
</evidence>
<dbReference type="GO" id="GO:0032259">
    <property type="term" value="P:methylation"/>
    <property type="evidence" value="ECO:0007669"/>
    <property type="project" value="UniProtKB-KW"/>
</dbReference>
<proteinExistence type="predicted"/>
<evidence type="ECO:0000313" key="3">
    <source>
        <dbReference type="Proteomes" id="UP000034448"/>
    </source>
</evidence>
<dbReference type="SUPFAM" id="SSF53335">
    <property type="entry name" value="S-adenosyl-L-methionine-dependent methyltransferases"/>
    <property type="match status" value="1"/>
</dbReference>
<comment type="caution">
    <text evidence="2">The sequence shown here is derived from an EMBL/GenBank/DDBJ whole genome shotgun (WGS) entry which is preliminary data.</text>
</comment>
<dbReference type="EMBL" id="LBSJ01000039">
    <property type="protein sequence ID" value="KKQ14148.1"/>
    <property type="molecule type" value="Genomic_DNA"/>
</dbReference>
<reference evidence="2 3" key="1">
    <citation type="journal article" date="2015" name="Nature">
        <title>rRNA introns, odd ribosomes, and small enigmatic genomes across a large radiation of phyla.</title>
        <authorList>
            <person name="Brown C.T."/>
            <person name="Hug L.A."/>
            <person name="Thomas B.C."/>
            <person name="Sharon I."/>
            <person name="Castelle C.J."/>
            <person name="Singh A."/>
            <person name="Wilkins M.J."/>
            <person name="Williams K.H."/>
            <person name="Banfield J.F."/>
        </authorList>
    </citation>
    <scope>NUCLEOTIDE SEQUENCE [LARGE SCALE GENOMIC DNA]</scope>
</reference>